<sequence length="143" mass="15361">MHHLPQARRWPRPRPRPRGPKGSVAPSRCFRKLTLTGLQLPCCGLRLRRSCISQMAISGVHHQCISQRKARSRQPVLVNMCVNDSGIDSSGGSMVVAQQLEPCGADGQLTAPAAPSESAAIVASMQASCRLSLRGSHTSHGFV</sequence>
<feature type="region of interest" description="Disordered" evidence="1">
    <location>
        <begin position="1"/>
        <end position="26"/>
    </location>
</feature>
<reference evidence="2 3" key="1">
    <citation type="journal article" date="2018" name="Biotechnol. Biofuels">
        <title>Integrative visual omics of the white-rot fungus Polyporus brumalis exposes the biotechnological potential of its oxidative enzymes for delignifying raw plant biomass.</title>
        <authorList>
            <person name="Miyauchi S."/>
            <person name="Rancon A."/>
            <person name="Drula E."/>
            <person name="Hage H."/>
            <person name="Chaduli D."/>
            <person name="Favel A."/>
            <person name="Grisel S."/>
            <person name="Henrissat B."/>
            <person name="Herpoel-Gimbert I."/>
            <person name="Ruiz-Duenas F.J."/>
            <person name="Chevret D."/>
            <person name="Hainaut M."/>
            <person name="Lin J."/>
            <person name="Wang M."/>
            <person name="Pangilinan J."/>
            <person name="Lipzen A."/>
            <person name="Lesage-Meessen L."/>
            <person name="Navarro D."/>
            <person name="Riley R."/>
            <person name="Grigoriev I.V."/>
            <person name="Zhou S."/>
            <person name="Raouche S."/>
            <person name="Rosso M.N."/>
        </authorList>
    </citation>
    <scope>NUCLEOTIDE SEQUENCE [LARGE SCALE GENOMIC DNA]</scope>
    <source>
        <strain evidence="2 3">BRFM 1820</strain>
    </source>
</reference>
<name>A0A371DC62_9APHY</name>
<evidence type="ECO:0000256" key="1">
    <source>
        <dbReference type="SAM" id="MobiDB-lite"/>
    </source>
</evidence>
<dbReference type="Proteomes" id="UP000256964">
    <property type="component" value="Unassembled WGS sequence"/>
</dbReference>
<dbReference type="AlphaFoldDB" id="A0A371DC62"/>
<evidence type="ECO:0000313" key="3">
    <source>
        <dbReference type="Proteomes" id="UP000256964"/>
    </source>
</evidence>
<evidence type="ECO:0000313" key="2">
    <source>
        <dbReference type="EMBL" id="RDX50100.1"/>
    </source>
</evidence>
<feature type="compositionally biased region" description="Basic residues" evidence="1">
    <location>
        <begin position="1"/>
        <end position="19"/>
    </location>
</feature>
<proteinExistence type="predicted"/>
<organism evidence="2 3">
    <name type="scientific">Lentinus brumalis</name>
    <dbReference type="NCBI Taxonomy" id="2498619"/>
    <lineage>
        <taxon>Eukaryota</taxon>
        <taxon>Fungi</taxon>
        <taxon>Dikarya</taxon>
        <taxon>Basidiomycota</taxon>
        <taxon>Agaricomycotina</taxon>
        <taxon>Agaricomycetes</taxon>
        <taxon>Polyporales</taxon>
        <taxon>Polyporaceae</taxon>
        <taxon>Lentinus</taxon>
    </lineage>
</organism>
<dbReference type="EMBL" id="KZ857401">
    <property type="protein sequence ID" value="RDX50100.1"/>
    <property type="molecule type" value="Genomic_DNA"/>
</dbReference>
<protein>
    <submittedName>
        <fullName evidence="2">Uncharacterized protein</fullName>
    </submittedName>
</protein>
<accession>A0A371DC62</accession>
<gene>
    <name evidence="2" type="ORF">OH76DRAFT_481402</name>
</gene>
<keyword evidence="3" id="KW-1185">Reference proteome</keyword>